<dbReference type="InterPro" id="IPR027417">
    <property type="entry name" value="P-loop_NTPase"/>
</dbReference>
<keyword evidence="2" id="KW-0227">DNA damage</keyword>
<name>A0A1F7TLN3_9BACT</name>
<dbReference type="InterPro" id="IPR001650">
    <property type="entry name" value="Helicase_C-like"/>
</dbReference>
<dbReference type="InterPro" id="IPR045562">
    <property type="entry name" value="RecG_dom3_C"/>
</dbReference>
<evidence type="ECO:0000313" key="12">
    <source>
        <dbReference type="Proteomes" id="UP000177885"/>
    </source>
</evidence>
<evidence type="ECO:0000256" key="1">
    <source>
        <dbReference type="ARBA" id="ARBA00022741"/>
    </source>
</evidence>
<evidence type="ECO:0000259" key="9">
    <source>
        <dbReference type="PROSITE" id="PS51192"/>
    </source>
</evidence>
<evidence type="ECO:0000256" key="2">
    <source>
        <dbReference type="ARBA" id="ARBA00022763"/>
    </source>
</evidence>
<dbReference type="Pfam" id="PF00271">
    <property type="entry name" value="Helicase_C"/>
    <property type="match status" value="1"/>
</dbReference>
<sequence length="682" mass="74429">MALHLGTPVTALPGVGSETAKDLKTLDVASVRDLLFYFPFRYDDYSRALPIASLRHDVTATVTGKVTSIASRPSKNKRLTITEAMVEDESGSIKVMWFNQPYLAKTLREGTRVSLAGRVDAKFGGRTLVNPVWEPEGARTHTGRLVPVYSLTRSLTARRLRAAIKAALPATVEFEEWLPREIVSSVGFPSYPQAIADIHFPESGEALAAAVNRLKFDELFLHQLQYADVRRQVAKRDARRIAVDEDQLKTFVKTLPFALTPGQRRAAWEIVKDMANAHPMNRLLQGDVGSGKTAVAAIAASSALNAGFGVAYLAPTEILALQQHAAFCRFFPASPVALFTGAQCLVREAPVSRDELFQAIRAGDVRCVVGTHALFQGGVDLPDMGFVVVDEQHRFGVEQRRALLDSDPAPHLLSMTATPIPRSLALTLYGDLELSIIQDRPKGRKPIATFLAKGRDRKAVWEKVREEVAAGRQAYVVCPLIEESDRSGAKSVEEMAKSLSKGDLLGLRIGILHGKLSSDDKAEAIDLFRAGQIDVLVATTVVEVGVDVPNATVIAIAGAERFGLAQLHQLRGRVGRSDMQSWCFLLPDDLTKAGEARLRAMVESDDGFALAEKDLELRGAGNLFGNAQSGFPDFKLATLADVDLMKTARDHAARVLENDPELARHPGLKEKVKASFDRVHLE</sequence>
<evidence type="ECO:0000259" key="10">
    <source>
        <dbReference type="PROSITE" id="PS51194"/>
    </source>
</evidence>
<feature type="domain" description="Helicase C-terminal" evidence="10">
    <location>
        <begin position="456"/>
        <end position="616"/>
    </location>
</feature>
<dbReference type="Gene3D" id="2.40.50.140">
    <property type="entry name" value="Nucleic acid-binding proteins"/>
    <property type="match status" value="1"/>
</dbReference>
<accession>A0A1F7TLN3</accession>
<evidence type="ECO:0000256" key="3">
    <source>
        <dbReference type="ARBA" id="ARBA00022801"/>
    </source>
</evidence>
<keyword evidence="6" id="KW-0238">DNA-binding</keyword>
<dbReference type="NCBIfam" id="NF008165">
    <property type="entry name" value="PRK10917.1-3"/>
    <property type="match status" value="1"/>
</dbReference>
<evidence type="ECO:0000256" key="5">
    <source>
        <dbReference type="ARBA" id="ARBA00022840"/>
    </source>
</evidence>
<dbReference type="PANTHER" id="PTHR47964:SF1">
    <property type="entry name" value="ATP-DEPENDENT DNA HELICASE HOMOLOG RECG, CHLOROPLASTIC"/>
    <property type="match status" value="1"/>
</dbReference>
<evidence type="ECO:0000256" key="6">
    <source>
        <dbReference type="ARBA" id="ARBA00023125"/>
    </source>
</evidence>
<dbReference type="SMART" id="SM00490">
    <property type="entry name" value="HELICc"/>
    <property type="match status" value="1"/>
</dbReference>
<dbReference type="PANTHER" id="PTHR47964">
    <property type="entry name" value="ATP-DEPENDENT DNA HELICASE HOMOLOG RECG, CHLOROPLASTIC"/>
    <property type="match status" value="1"/>
</dbReference>
<evidence type="ECO:0000256" key="4">
    <source>
        <dbReference type="ARBA" id="ARBA00022806"/>
    </source>
</evidence>
<dbReference type="GO" id="GO:0006281">
    <property type="term" value="P:DNA repair"/>
    <property type="evidence" value="ECO:0007669"/>
    <property type="project" value="UniProtKB-KW"/>
</dbReference>
<dbReference type="EMBL" id="MGDT01000004">
    <property type="protein sequence ID" value="OGL66890.1"/>
    <property type="molecule type" value="Genomic_DNA"/>
</dbReference>
<keyword evidence="5" id="KW-0067">ATP-binding</keyword>
<feature type="domain" description="Helicase ATP-binding" evidence="9">
    <location>
        <begin position="273"/>
        <end position="437"/>
    </location>
</feature>
<keyword evidence="1" id="KW-0547">Nucleotide-binding</keyword>
<evidence type="ECO:0000256" key="8">
    <source>
        <dbReference type="ARBA" id="ARBA00049819"/>
    </source>
</evidence>
<dbReference type="Pfam" id="PF17191">
    <property type="entry name" value="RecG_wedge"/>
    <property type="match status" value="1"/>
</dbReference>
<dbReference type="PROSITE" id="PS51192">
    <property type="entry name" value="HELICASE_ATP_BIND_1"/>
    <property type="match status" value="1"/>
</dbReference>
<dbReference type="Pfam" id="PF19833">
    <property type="entry name" value="RecG_dom3_C"/>
    <property type="match status" value="1"/>
</dbReference>
<dbReference type="InterPro" id="IPR011545">
    <property type="entry name" value="DEAD/DEAH_box_helicase_dom"/>
</dbReference>
<protein>
    <recommendedName>
        <fullName evidence="8">Probable DNA 3'-5' helicase RecG</fullName>
    </recommendedName>
</protein>
<dbReference type="GO" id="GO:0016787">
    <property type="term" value="F:hydrolase activity"/>
    <property type="evidence" value="ECO:0007669"/>
    <property type="project" value="UniProtKB-KW"/>
</dbReference>
<proteinExistence type="predicted"/>
<dbReference type="SMART" id="SM00487">
    <property type="entry name" value="DEXDc"/>
    <property type="match status" value="1"/>
</dbReference>
<dbReference type="InterPro" id="IPR014001">
    <property type="entry name" value="Helicase_ATP-bd"/>
</dbReference>
<dbReference type="Proteomes" id="UP000177885">
    <property type="component" value="Unassembled WGS sequence"/>
</dbReference>
<keyword evidence="3" id="KW-0378">Hydrolase</keyword>
<evidence type="ECO:0000313" key="11">
    <source>
        <dbReference type="EMBL" id="OGL66890.1"/>
    </source>
</evidence>
<dbReference type="GO" id="GO:0003677">
    <property type="term" value="F:DNA binding"/>
    <property type="evidence" value="ECO:0007669"/>
    <property type="project" value="UniProtKB-KW"/>
</dbReference>
<dbReference type="AlphaFoldDB" id="A0A1F7TLN3"/>
<dbReference type="Gene3D" id="3.40.50.300">
    <property type="entry name" value="P-loop containing nucleotide triphosphate hydrolases"/>
    <property type="match status" value="2"/>
</dbReference>
<dbReference type="Pfam" id="PF00270">
    <property type="entry name" value="DEAD"/>
    <property type="match status" value="1"/>
</dbReference>
<reference evidence="11 12" key="1">
    <citation type="journal article" date="2016" name="Nat. Commun.">
        <title>Thousands of microbial genomes shed light on interconnected biogeochemical processes in an aquifer system.</title>
        <authorList>
            <person name="Anantharaman K."/>
            <person name="Brown C.T."/>
            <person name="Hug L.A."/>
            <person name="Sharon I."/>
            <person name="Castelle C.J."/>
            <person name="Probst A.J."/>
            <person name="Thomas B.C."/>
            <person name="Singh A."/>
            <person name="Wilkins M.J."/>
            <person name="Karaoz U."/>
            <person name="Brodie E.L."/>
            <person name="Williams K.H."/>
            <person name="Hubbard S.S."/>
            <person name="Banfield J.F."/>
        </authorList>
    </citation>
    <scope>NUCLEOTIDE SEQUENCE [LARGE SCALE GENOMIC DNA]</scope>
</reference>
<dbReference type="NCBIfam" id="NF008168">
    <property type="entry name" value="PRK10917.2-2"/>
    <property type="match status" value="1"/>
</dbReference>
<evidence type="ECO:0000256" key="7">
    <source>
        <dbReference type="ARBA" id="ARBA00023204"/>
    </source>
</evidence>
<dbReference type="PROSITE" id="PS51194">
    <property type="entry name" value="HELICASE_CTER"/>
    <property type="match status" value="1"/>
</dbReference>
<keyword evidence="4 11" id="KW-0347">Helicase</keyword>
<dbReference type="STRING" id="1802385.A2856_00060"/>
<organism evidence="11 12">
    <name type="scientific">Candidatus Uhrbacteria bacterium RIFCSPHIGHO2_01_FULL_63_20</name>
    <dbReference type="NCBI Taxonomy" id="1802385"/>
    <lineage>
        <taxon>Bacteria</taxon>
        <taxon>Candidatus Uhriibacteriota</taxon>
    </lineage>
</organism>
<keyword evidence="7" id="KW-0234">DNA repair</keyword>
<dbReference type="SUPFAM" id="SSF50249">
    <property type="entry name" value="Nucleic acid-binding proteins"/>
    <property type="match status" value="1"/>
</dbReference>
<dbReference type="GO" id="GO:0003678">
    <property type="term" value="F:DNA helicase activity"/>
    <property type="evidence" value="ECO:0007669"/>
    <property type="project" value="TreeGrafter"/>
</dbReference>
<dbReference type="InterPro" id="IPR012340">
    <property type="entry name" value="NA-bd_OB-fold"/>
</dbReference>
<dbReference type="GO" id="GO:0005524">
    <property type="term" value="F:ATP binding"/>
    <property type="evidence" value="ECO:0007669"/>
    <property type="project" value="UniProtKB-KW"/>
</dbReference>
<gene>
    <name evidence="11" type="ORF">A2856_00060</name>
</gene>
<dbReference type="InterPro" id="IPR047112">
    <property type="entry name" value="RecG/Mfd"/>
</dbReference>
<dbReference type="CDD" id="cd04488">
    <property type="entry name" value="RecG_wedge_OBF"/>
    <property type="match status" value="1"/>
</dbReference>
<dbReference type="InterPro" id="IPR033454">
    <property type="entry name" value="RecG_wedge"/>
</dbReference>
<comment type="caution">
    <text evidence="11">The sequence shown here is derived from an EMBL/GenBank/DDBJ whole genome shotgun (WGS) entry which is preliminary data.</text>
</comment>
<dbReference type="SUPFAM" id="SSF52540">
    <property type="entry name" value="P-loop containing nucleoside triphosphate hydrolases"/>
    <property type="match status" value="2"/>
</dbReference>